<name>A0AAW4GFH0_9GAMM</name>
<dbReference type="EMBL" id="JAFFTB010000029">
    <property type="protein sequence ID" value="MBM9939815.1"/>
    <property type="molecule type" value="Genomic_DNA"/>
</dbReference>
<dbReference type="EMBL" id="JAFFTA010000004">
    <property type="protein sequence ID" value="MBM9912769.1"/>
    <property type="molecule type" value="Genomic_DNA"/>
</dbReference>
<dbReference type="AlphaFoldDB" id="A0AAW4GFH0"/>
<evidence type="ECO:0000313" key="3">
    <source>
        <dbReference type="Proteomes" id="UP000749453"/>
    </source>
</evidence>
<organism evidence="1 4">
    <name type="scientific">Stenotrophomonas lactitubi</name>
    <dbReference type="NCBI Taxonomy" id="2045214"/>
    <lineage>
        <taxon>Bacteria</taxon>
        <taxon>Pseudomonadati</taxon>
        <taxon>Pseudomonadota</taxon>
        <taxon>Gammaproteobacteria</taxon>
        <taxon>Lysobacterales</taxon>
        <taxon>Lysobacteraceae</taxon>
        <taxon>Stenotrophomonas</taxon>
    </lineage>
</organism>
<dbReference type="Proteomes" id="UP000749453">
    <property type="component" value="Unassembled WGS sequence"/>
</dbReference>
<dbReference type="RefSeq" id="WP_205405064.1">
    <property type="nucleotide sequence ID" value="NZ_JAFFTA010000004.1"/>
</dbReference>
<dbReference type="Proteomes" id="UP000784064">
    <property type="component" value="Unassembled WGS sequence"/>
</dbReference>
<protein>
    <submittedName>
        <fullName evidence="1">Uncharacterized protein</fullName>
    </submittedName>
</protein>
<reference evidence="1" key="2">
    <citation type="submission" date="2021-01" db="EMBL/GenBank/DDBJ databases">
        <authorList>
            <person name="Yu Y."/>
        </authorList>
    </citation>
    <scope>NUCLEOTIDE SEQUENCE</scope>
    <source>
        <strain evidence="1">As-5</strain>
        <strain evidence="2">As-6</strain>
    </source>
</reference>
<keyword evidence="3" id="KW-1185">Reference proteome</keyword>
<proteinExistence type="predicted"/>
<comment type="caution">
    <text evidence="1">The sequence shown here is derived from an EMBL/GenBank/DDBJ whole genome shotgun (WGS) entry which is preliminary data.</text>
</comment>
<accession>A0AAW4GFH0</accession>
<gene>
    <name evidence="1" type="ORF">JJW18_04720</name>
    <name evidence="2" type="ORF">JJW19_16910</name>
</gene>
<evidence type="ECO:0000313" key="4">
    <source>
        <dbReference type="Proteomes" id="UP000784064"/>
    </source>
</evidence>
<evidence type="ECO:0000313" key="1">
    <source>
        <dbReference type="EMBL" id="MBM9912769.1"/>
    </source>
</evidence>
<sequence length="160" mass="17340">MDPRTAPMPSAEAFELALTLLGREDVDEEQAEQALLALGSEHGPMRRLLVWLPEAFAMALIGHMELGMLLPRTFTASDAQGELHELPLDREPVFVDGLQRALAMYHEGPRAAFKAICQRSSLLNAIDNALNTGADLQGATLSGPELLDIPAETYMGAHHA</sequence>
<evidence type="ECO:0000313" key="2">
    <source>
        <dbReference type="EMBL" id="MBM9939815.1"/>
    </source>
</evidence>
<reference evidence="3" key="1">
    <citation type="submission" date="2021-01" db="EMBL/GenBank/DDBJ databases">
        <title>Stenotrophomonas maltophilia.</title>
        <authorList>
            <person name="Yu Y."/>
        </authorList>
    </citation>
    <scope>NUCLEOTIDE SEQUENCE [LARGE SCALE GENOMIC DNA]</scope>
    <source>
        <strain evidence="3">As-6</strain>
    </source>
</reference>